<feature type="transmembrane region" description="Helical" evidence="1">
    <location>
        <begin position="196"/>
        <end position="214"/>
    </location>
</feature>
<sequence length="341" mass="39462">MKELKTNTLLLIRINEKVTFRTFCFLLLMKVLVAHLVIGLGRDSLEESEPGFFTNALYYCLDLYVLLLFIFLTFKKGLITYIKSLIILLFSLSISCLLNETSFIFHITYYIRIINPILCIWIFCVYFEPVEIRKVSKPIIFLCVLFLFVTIILGEPSYNRFHEWWPAYIGGIHTTAYFVGMLGLWVSVALLMKKKYLLAFFLVIFLILLISYGWGVRSANLMVTSSLSLYLISTLKVRYRMPIIAMLIVLSFVFLPWLLGFSLDDFSSGRLSMYLAKGQQISDRHFLEQLFGSGSGSDLIETDVWWGLKGAHNDYITWFVEAGLIGSLCFLTFLFLFYKNI</sequence>
<protein>
    <recommendedName>
        <fullName evidence="4">O-antigen ligase domain-containing protein</fullName>
    </recommendedName>
</protein>
<organism evidence="2 3">
    <name type="scientific">Vibrio splendidus</name>
    <dbReference type="NCBI Taxonomy" id="29497"/>
    <lineage>
        <taxon>Bacteria</taxon>
        <taxon>Pseudomonadati</taxon>
        <taxon>Pseudomonadota</taxon>
        <taxon>Gammaproteobacteria</taxon>
        <taxon>Vibrionales</taxon>
        <taxon>Vibrionaceae</taxon>
        <taxon>Vibrio</taxon>
    </lineage>
</organism>
<dbReference type="Proteomes" id="UP000235533">
    <property type="component" value="Unassembled WGS sequence"/>
</dbReference>
<name>A0A2N7JRL6_VIBSP</name>
<keyword evidence="1" id="KW-1133">Transmembrane helix</keyword>
<evidence type="ECO:0000256" key="1">
    <source>
        <dbReference type="SAM" id="Phobius"/>
    </source>
</evidence>
<evidence type="ECO:0000313" key="3">
    <source>
        <dbReference type="Proteomes" id="UP000235533"/>
    </source>
</evidence>
<feature type="transmembrane region" description="Helical" evidence="1">
    <location>
        <begin position="56"/>
        <end position="74"/>
    </location>
</feature>
<dbReference type="RefSeq" id="WP_133151701.1">
    <property type="nucleotide sequence ID" value="NZ_MCZF01000092.1"/>
</dbReference>
<evidence type="ECO:0008006" key="4">
    <source>
        <dbReference type="Google" id="ProtNLM"/>
    </source>
</evidence>
<reference evidence="3" key="1">
    <citation type="submission" date="2016-07" db="EMBL/GenBank/DDBJ databases">
        <title>Nontailed viruses are major unrecognized killers of bacteria in the ocean.</title>
        <authorList>
            <person name="Kauffman K."/>
            <person name="Hussain F."/>
            <person name="Yang J."/>
            <person name="Arevalo P."/>
            <person name="Brown J."/>
            <person name="Cutler M."/>
            <person name="Kelly L."/>
            <person name="Polz M.F."/>
        </authorList>
    </citation>
    <scope>NUCLEOTIDE SEQUENCE [LARGE SCALE GENOMIC DNA]</scope>
    <source>
        <strain evidence="3">10N.261.48.B5</strain>
    </source>
</reference>
<feature type="transmembrane region" description="Helical" evidence="1">
    <location>
        <begin position="107"/>
        <end position="127"/>
    </location>
</feature>
<dbReference type="AlphaFoldDB" id="A0A2N7JRL6"/>
<keyword evidence="1" id="KW-0472">Membrane</keyword>
<comment type="caution">
    <text evidence="2">The sequence shown here is derived from an EMBL/GenBank/DDBJ whole genome shotgun (WGS) entry which is preliminary data.</text>
</comment>
<feature type="non-terminal residue" evidence="2">
    <location>
        <position position="341"/>
    </location>
</feature>
<accession>A0A2N7JRL6</accession>
<proteinExistence type="predicted"/>
<feature type="transmembrane region" description="Helical" evidence="1">
    <location>
        <begin position="81"/>
        <end position="101"/>
    </location>
</feature>
<dbReference type="EMBL" id="MCZF01000092">
    <property type="protein sequence ID" value="PMM56111.1"/>
    <property type="molecule type" value="Genomic_DNA"/>
</dbReference>
<feature type="transmembrane region" description="Helical" evidence="1">
    <location>
        <begin position="244"/>
        <end position="263"/>
    </location>
</feature>
<gene>
    <name evidence="2" type="ORF">BCT54_22145</name>
</gene>
<evidence type="ECO:0000313" key="2">
    <source>
        <dbReference type="EMBL" id="PMM56111.1"/>
    </source>
</evidence>
<feature type="transmembrane region" description="Helical" evidence="1">
    <location>
        <begin position="20"/>
        <end position="41"/>
    </location>
</feature>
<feature type="transmembrane region" description="Helical" evidence="1">
    <location>
        <begin position="164"/>
        <end position="184"/>
    </location>
</feature>
<feature type="transmembrane region" description="Helical" evidence="1">
    <location>
        <begin position="315"/>
        <end position="338"/>
    </location>
</feature>
<keyword evidence="1" id="KW-0812">Transmembrane</keyword>
<feature type="transmembrane region" description="Helical" evidence="1">
    <location>
        <begin position="139"/>
        <end position="158"/>
    </location>
</feature>